<protein>
    <submittedName>
        <fullName evidence="2">Uncharacterized protein</fullName>
    </submittedName>
</protein>
<comment type="caution">
    <text evidence="2">The sequence shown here is derived from an EMBL/GenBank/DDBJ whole genome shotgun (WGS) entry which is preliminary data.</text>
</comment>
<dbReference type="Proteomes" id="UP000277212">
    <property type="component" value="Unassembled WGS sequence"/>
</dbReference>
<feature type="compositionally biased region" description="Polar residues" evidence="1">
    <location>
        <begin position="66"/>
        <end position="84"/>
    </location>
</feature>
<dbReference type="OrthoDB" id="5076869at2759"/>
<evidence type="ECO:0000313" key="2">
    <source>
        <dbReference type="EMBL" id="RMI96042.1"/>
    </source>
</evidence>
<feature type="compositionally biased region" description="Low complexity" evidence="1">
    <location>
        <begin position="106"/>
        <end position="118"/>
    </location>
</feature>
<dbReference type="AlphaFoldDB" id="A0A3M2QSQ5"/>
<feature type="compositionally biased region" description="Basic residues" evidence="1">
    <location>
        <begin position="1"/>
        <end position="12"/>
    </location>
</feature>
<reference evidence="2 3" key="1">
    <citation type="submission" date="2017-06" db="EMBL/GenBank/DDBJ databases">
        <title>Comparative genomic analysis of Ambrosia Fusariam Clade fungi.</title>
        <authorList>
            <person name="Stajich J.E."/>
            <person name="Carrillo J."/>
            <person name="Kijimoto T."/>
            <person name="Eskalen A."/>
            <person name="O'Donnell K."/>
            <person name="Kasson M."/>
        </authorList>
    </citation>
    <scope>NUCLEOTIDE SEQUENCE [LARGE SCALE GENOMIC DNA]</scope>
    <source>
        <strain evidence="2">UCR3666</strain>
    </source>
</reference>
<feature type="compositionally biased region" description="Basic and acidic residues" evidence="1">
    <location>
        <begin position="212"/>
        <end position="227"/>
    </location>
</feature>
<dbReference type="EMBL" id="NKUJ01000926">
    <property type="protein sequence ID" value="RMI96042.1"/>
    <property type="molecule type" value="Genomic_DNA"/>
</dbReference>
<feature type="compositionally biased region" description="Polar residues" evidence="1">
    <location>
        <begin position="32"/>
        <end position="51"/>
    </location>
</feature>
<sequence>MAPGRRKAKVRSKPKDHSGRGVSSSSLLSSSNARATRPQNTILRYLQSSSPLPAVSERRTPPIAANSGTLQSDFSSGTSNSTFASRLGNGSGTGHVATNPAFPEPSSTSSSSLSSDMSPRIDDSPGIARVRRARDLDEPASSRPRVRRQYGRKECIPDSMDDNVTDAAALGGDVLLNDHSLVLGPDMQIDPAEEDDRSWHIRSTPPQSSHRSYRDGMIDRENNDPRENNTTPNEHPPLNEAHDEERAEPIAAELPTRQEIYDWVEEEDLDEGERLARRIVYILTAGLVSCPANQHKDQDASHLATCRRHLHLRETWAGSSARVSGLSFAEREEQSRQFGLDRIVRPLDALVTGLRRDQLPPASRLEAQFAGWHEDKD</sequence>
<dbReference type="STRING" id="2010991.A0A3M2QSQ5"/>
<proteinExistence type="predicted"/>
<feature type="non-terminal residue" evidence="2">
    <location>
        <position position="377"/>
    </location>
</feature>
<keyword evidence="3" id="KW-1185">Reference proteome</keyword>
<accession>A0A3M2QSQ5</accession>
<feature type="region of interest" description="Disordered" evidence="1">
    <location>
        <begin position="186"/>
        <end position="245"/>
    </location>
</feature>
<evidence type="ECO:0000313" key="3">
    <source>
        <dbReference type="Proteomes" id="UP000277212"/>
    </source>
</evidence>
<organism evidence="2 3">
    <name type="scientific">Fusarium kuroshium</name>
    <dbReference type="NCBI Taxonomy" id="2010991"/>
    <lineage>
        <taxon>Eukaryota</taxon>
        <taxon>Fungi</taxon>
        <taxon>Dikarya</taxon>
        <taxon>Ascomycota</taxon>
        <taxon>Pezizomycotina</taxon>
        <taxon>Sordariomycetes</taxon>
        <taxon>Hypocreomycetidae</taxon>
        <taxon>Hypocreales</taxon>
        <taxon>Nectriaceae</taxon>
        <taxon>Fusarium</taxon>
        <taxon>Fusarium solani species complex</taxon>
    </lineage>
</organism>
<feature type="region of interest" description="Disordered" evidence="1">
    <location>
        <begin position="1"/>
        <end position="162"/>
    </location>
</feature>
<evidence type="ECO:0000256" key="1">
    <source>
        <dbReference type="SAM" id="MobiDB-lite"/>
    </source>
</evidence>
<name>A0A3M2QSQ5_9HYPO</name>
<gene>
    <name evidence="2" type="ORF">CDV36_016361</name>
</gene>